<dbReference type="InterPro" id="IPR030217">
    <property type="entry name" value="NXF_fam"/>
</dbReference>
<dbReference type="GO" id="GO:0003723">
    <property type="term" value="F:RNA binding"/>
    <property type="evidence" value="ECO:0007669"/>
    <property type="project" value="TreeGrafter"/>
</dbReference>
<feature type="compositionally biased region" description="Basic residues" evidence="1">
    <location>
        <begin position="1"/>
        <end position="14"/>
    </location>
</feature>
<feature type="domain" description="TAP-C" evidence="2">
    <location>
        <begin position="281"/>
        <end position="336"/>
    </location>
</feature>
<dbReference type="Gene3D" id="1.10.8.10">
    <property type="entry name" value="DNA helicase RuvA subunit, C-terminal domain"/>
    <property type="match status" value="1"/>
</dbReference>
<reference evidence="3 4" key="1">
    <citation type="submission" date="2024-02" db="EMBL/GenBank/DDBJ databases">
        <title>A chromosome-level genome assembly of Drosophila madeirensis, a fruit fly species endemic to Madeira island.</title>
        <authorList>
            <person name="Tomihara K."/>
            <person name="Llopart A."/>
            <person name="Yamamoto D."/>
        </authorList>
    </citation>
    <scope>NUCLEOTIDE SEQUENCE [LARGE SCALE GENOMIC DNA]</scope>
    <source>
        <strain evidence="3 4">RF1</strain>
    </source>
</reference>
<dbReference type="Gene3D" id="3.80.10.10">
    <property type="entry name" value="Ribonuclease Inhibitor"/>
    <property type="match status" value="1"/>
</dbReference>
<dbReference type="Pfam" id="PF24048">
    <property type="entry name" value="LRR_NXF1-5"/>
    <property type="match status" value="1"/>
</dbReference>
<dbReference type="Pfam" id="PF03943">
    <property type="entry name" value="TAP_C"/>
    <property type="match status" value="1"/>
</dbReference>
<accession>A0AAU9F7X7</accession>
<dbReference type="EMBL" id="AP029263">
    <property type="protein sequence ID" value="BFF90037.1"/>
    <property type="molecule type" value="Genomic_DNA"/>
</dbReference>
<dbReference type="InterPro" id="IPR032675">
    <property type="entry name" value="LRR_dom_sf"/>
</dbReference>
<protein>
    <submittedName>
        <fullName evidence="3">Nuclear RNA export factor 1</fullName>
    </submittedName>
</protein>
<evidence type="ECO:0000256" key="1">
    <source>
        <dbReference type="SAM" id="MobiDB-lite"/>
    </source>
</evidence>
<dbReference type="CDD" id="cd14342">
    <property type="entry name" value="UBA_TAP-C"/>
    <property type="match status" value="1"/>
</dbReference>
<dbReference type="SMART" id="SM00804">
    <property type="entry name" value="TAP_C"/>
    <property type="match status" value="1"/>
</dbReference>
<dbReference type="AlphaFoldDB" id="A0AAU9F7X7"/>
<dbReference type="InterPro" id="IPR005637">
    <property type="entry name" value="TAP_C_dom"/>
</dbReference>
<dbReference type="GO" id="GO:0016973">
    <property type="term" value="P:poly(A)+ mRNA export from nucleus"/>
    <property type="evidence" value="ECO:0007669"/>
    <property type="project" value="TreeGrafter"/>
</dbReference>
<evidence type="ECO:0000313" key="4">
    <source>
        <dbReference type="Proteomes" id="UP001500889"/>
    </source>
</evidence>
<feature type="region of interest" description="Disordered" evidence="1">
    <location>
        <begin position="1"/>
        <end position="23"/>
    </location>
</feature>
<name>A0AAU9F7X7_DROMD</name>
<dbReference type="InterPro" id="IPR057125">
    <property type="entry name" value="NXF1/2/3/5-like_LRR"/>
</dbReference>
<gene>
    <name evidence="3" type="ORF">DMAD_08640</name>
</gene>
<dbReference type="SUPFAM" id="SSF52058">
    <property type="entry name" value="L domain-like"/>
    <property type="match status" value="1"/>
</dbReference>
<dbReference type="InterPro" id="IPR009060">
    <property type="entry name" value="UBA-like_sf"/>
</dbReference>
<dbReference type="SUPFAM" id="SSF46934">
    <property type="entry name" value="UBA-like"/>
    <property type="match status" value="1"/>
</dbReference>
<dbReference type="PANTHER" id="PTHR10662:SF22">
    <property type="entry name" value="NUCLEAR RNA EXPORT FACTOR 1"/>
    <property type="match status" value="1"/>
</dbReference>
<sequence>MSTPRRSRKFHPRCHSTPNPERSLGRGSLPISVFGWYRVLVFSRDHRDTICGVFHRLRRLTHSLTARYTHLGGETDAMEDAGAFLTFYVNDATEARELHCLSSCQLGHLKVRVNGRMPWMRLTPWYSQSIRSAVLSRHDPIRQSLDLTLFHLDPEWRNDFCALAQPSCLRAVIAIVAEEMPHLVHLRLDKNYLRNLRPFFGVERRLPRLQCLSLANNELDDCLSELQVFRFLPLIELNLSGNRLPPSHERSVRNEWPRLRILNNIELYPRPHQRISSSLHNSRGYLVSRLCQETGMNAHWSRGALEVNDWNYSRTLRAFWTFHTNGQIPQKAFDSA</sequence>
<dbReference type="PROSITE" id="PS51281">
    <property type="entry name" value="TAP_C"/>
    <property type="match status" value="1"/>
</dbReference>
<dbReference type="PANTHER" id="PTHR10662">
    <property type="entry name" value="NUCLEAR RNA EXPORT FACTOR"/>
    <property type="match status" value="1"/>
</dbReference>
<keyword evidence="4" id="KW-1185">Reference proteome</keyword>
<proteinExistence type="predicted"/>
<evidence type="ECO:0000313" key="3">
    <source>
        <dbReference type="EMBL" id="BFF90037.1"/>
    </source>
</evidence>
<dbReference type="GO" id="GO:0005634">
    <property type="term" value="C:nucleus"/>
    <property type="evidence" value="ECO:0007669"/>
    <property type="project" value="InterPro"/>
</dbReference>
<dbReference type="Proteomes" id="UP001500889">
    <property type="component" value="Chromosome O"/>
</dbReference>
<evidence type="ECO:0000259" key="2">
    <source>
        <dbReference type="PROSITE" id="PS51281"/>
    </source>
</evidence>
<organism evidence="3 4">
    <name type="scientific">Drosophila madeirensis</name>
    <name type="common">Fruit fly</name>
    <dbReference type="NCBI Taxonomy" id="30013"/>
    <lineage>
        <taxon>Eukaryota</taxon>
        <taxon>Metazoa</taxon>
        <taxon>Ecdysozoa</taxon>
        <taxon>Arthropoda</taxon>
        <taxon>Hexapoda</taxon>
        <taxon>Insecta</taxon>
        <taxon>Pterygota</taxon>
        <taxon>Neoptera</taxon>
        <taxon>Endopterygota</taxon>
        <taxon>Diptera</taxon>
        <taxon>Brachycera</taxon>
        <taxon>Muscomorpha</taxon>
        <taxon>Ephydroidea</taxon>
        <taxon>Drosophilidae</taxon>
        <taxon>Drosophila</taxon>
        <taxon>Sophophora</taxon>
    </lineage>
</organism>